<dbReference type="InterPro" id="IPR036097">
    <property type="entry name" value="HisK_dim/P_sf"/>
</dbReference>
<dbReference type="EC" id="2.7.13.3" evidence="2"/>
<evidence type="ECO:0000256" key="3">
    <source>
        <dbReference type="SAM" id="MobiDB-lite"/>
    </source>
</evidence>
<dbReference type="EMBL" id="RZUL01000004">
    <property type="protein sequence ID" value="RVT40324.1"/>
    <property type="molecule type" value="Genomic_DNA"/>
</dbReference>
<evidence type="ECO:0000256" key="2">
    <source>
        <dbReference type="ARBA" id="ARBA00012438"/>
    </source>
</evidence>
<gene>
    <name evidence="5" type="ORF">ENE74_12195</name>
</gene>
<name>A0A437J690_9SPHN</name>
<dbReference type="InterPro" id="IPR036890">
    <property type="entry name" value="HATPase_C_sf"/>
</dbReference>
<reference evidence="5 6" key="1">
    <citation type="submission" date="2019-01" db="EMBL/GenBank/DDBJ databases">
        <authorList>
            <person name="Chen W.-M."/>
        </authorList>
    </citation>
    <scope>NUCLEOTIDE SEQUENCE [LARGE SCALE GENOMIC DNA]</scope>
    <source>
        <strain evidence="5 6">TLA-22</strain>
    </source>
</reference>
<dbReference type="Pfam" id="PF00512">
    <property type="entry name" value="HisKA"/>
    <property type="match status" value="1"/>
</dbReference>
<organism evidence="5 6">
    <name type="scientific">Sphingobium algorifonticola</name>
    <dbReference type="NCBI Taxonomy" id="2008318"/>
    <lineage>
        <taxon>Bacteria</taxon>
        <taxon>Pseudomonadati</taxon>
        <taxon>Pseudomonadota</taxon>
        <taxon>Alphaproteobacteria</taxon>
        <taxon>Sphingomonadales</taxon>
        <taxon>Sphingomonadaceae</taxon>
        <taxon>Sphingobium</taxon>
    </lineage>
</organism>
<feature type="region of interest" description="Disordered" evidence="3">
    <location>
        <begin position="160"/>
        <end position="186"/>
    </location>
</feature>
<proteinExistence type="predicted"/>
<dbReference type="Gene3D" id="3.30.565.10">
    <property type="entry name" value="Histidine kinase-like ATPase, C-terminal domain"/>
    <property type="match status" value="1"/>
</dbReference>
<dbReference type="SMART" id="SM00388">
    <property type="entry name" value="HisKA"/>
    <property type="match status" value="1"/>
</dbReference>
<dbReference type="OrthoDB" id="9813151at2"/>
<comment type="catalytic activity">
    <reaction evidence="1">
        <text>ATP + protein L-histidine = ADP + protein N-phospho-L-histidine.</text>
        <dbReference type="EC" id="2.7.13.3"/>
    </reaction>
</comment>
<keyword evidence="6" id="KW-1185">Reference proteome</keyword>
<accession>A0A437J690</accession>
<feature type="compositionally biased region" description="Low complexity" evidence="3">
    <location>
        <begin position="167"/>
        <end position="178"/>
    </location>
</feature>
<evidence type="ECO:0000313" key="5">
    <source>
        <dbReference type="EMBL" id="RVT40324.1"/>
    </source>
</evidence>
<dbReference type="AlphaFoldDB" id="A0A437J690"/>
<dbReference type="GO" id="GO:0000155">
    <property type="term" value="F:phosphorelay sensor kinase activity"/>
    <property type="evidence" value="ECO:0007669"/>
    <property type="project" value="InterPro"/>
</dbReference>
<feature type="domain" description="Signal transduction histidine kinase dimerisation/phosphoacceptor" evidence="4">
    <location>
        <begin position="338"/>
        <end position="406"/>
    </location>
</feature>
<dbReference type="CDD" id="cd00082">
    <property type="entry name" value="HisKA"/>
    <property type="match status" value="1"/>
</dbReference>
<evidence type="ECO:0000313" key="6">
    <source>
        <dbReference type="Proteomes" id="UP000282977"/>
    </source>
</evidence>
<keyword evidence="5" id="KW-0418">Kinase</keyword>
<evidence type="ECO:0000259" key="4">
    <source>
        <dbReference type="SMART" id="SM00388"/>
    </source>
</evidence>
<dbReference type="Proteomes" id="UP000282977">
    <property type="component" value="Unassembled WGS sequence"/>
</dbReference>
<keyword evidence="5" id="KW-0808">Transferase</keyword>
<dbReference type="SUPFAM" id="SSF47384">
    <property type="entry name" value="Homodimeric domain of signal transducing histidine kinase"/>
    <property type="match status" value="1"/>
</dbReference>
<protein>
    <recommendedName>
        <fullName evidence="2">histidine kinase</fullName>
        <ecNumber evidence="2">2.7.13.3</ecNumber>
    </recommendedName>
</protein>
<comment type="caution">
    <text evidence="5">The sequence shown here is derived from an EMBL/GenBank/DDBJ whole genome shotgun (WGS) entry which is preliminary data.</text>
</comment>
<sequence length="571" mass="60630">MQTVLAADGKGSGAVTLWRQCVDLLAQNDRADRTAVDPGDIGQLVARMETLRSAVSETQRIASVVELGTRLRSPTLVRFFAQDRPSICAAAMARANLPDGLWPDLLPHLGPVARGVLRGRRDMGPVTRRALESFGATDFVLGEAGEQVMLLTPNMAAQPVEEAGQGSAPAYSAPASPATGEAEDKSQIRRLVDRIEQFTSFHRARPGDASPPPPAVDPGPAVRAFAFETDAQGSIVWIDEGPRTALIGLSIGAPALPGVSGPDAHVSGAFARRGGFQNGRLVIVGGALDGEWRLSAVPFFDPRSGRFQGYRGQARRPHLHEISGSVGRADDMLPLAGLSSDSVRQLVHELRTPLNAIMGFAEIIEQQLFGPAPENYRHMAGEIVANARHLLTAFDDLDLAASVAREDQASKPEPVDTALLIAKTVAYYGADTAAQRIDIAVARDLPPVRVDPVQGERMIQHLLRMLLSVAPADEAVTGACWMQPDGEGGRITLAMDRPTSLRGMDEAALLDPGFASDDSNWPDASLLGLGFSLRLIRSLASGAGGAFDIEAERFRLTLPAAGMADLETGAP</sequence>
<evidence type="ECO:0000256" key="1">
    <source>
        <dbReference type="ARBA" id="ARBA00000085"/>
    </source>
</evidence>
<dbReference type="Gene3D" id="1.10.287.130">
    <property type="match status" value="1"/>
</dbReference>
<dbReference type="InterPro" id="IPR003661">
    <property type="entry name" value="HisK_dim/P_dom"/>
</dbReference>